<protein>
    <submittedName>
        <fullName evidence="2">Membrane protein</fullName>
    </submittedName>
</protein>
<keyword evidence="3" id="KW-1185">Reference proteome</keyword>
<name>E1WYU7_HALMS</name>
<dbReference type="eggNOG" id="ENOG50344YN">
    <property type="taxonomic scope" value="Bacteria"/>
</dbReference>
<dbReference type="KEGG" id="bmx:BMS_2972"/>
<evidence type="ECO:0000313" key="2">
    <source>
        <dbReference type="EMBL" id="CBW27737.1"/>
    </source>
</evidence>
<dbReference type="EMBL" id="FQ312005">
    <property type="protein sequence ID" value="CBW27737.1"/>
    <property type="molecule type" value="Genomic_DNA"/>
</dbReference>
<dbReference type="HOGENOM" id="CLU_737054_0_0_7"/>
<evidence type="ECO:0000256" key="1">
    <source>
        <dbReference type="SAM" id="SignalP"/>
    </source>
</evidence>
<dbReference type="AlphaFoldDB" id="E1WYU7"/>
<proteinExistence type="predicted"/>
<dbReference type="RefSeq" id="WP_014245509.1">
    <property type="nucleotide sequence ID" value="NC_016620.1"/>
</dbReference>
<organism evidence="2 3">
    <name type="scientific">Halobacteriovorax marinus (strain ATCC BAA-682 / DSM 15412 / SJ)</name>
    <name type="common">Bacteriovorax marinus</name>
    <dbReference type="NCBI Taxonomy" id="862908"/>
    <lineage>
        <taxon>Bacteria</taxon>
        <taxon>Pseudomonadati</taxon>
        <taxon>Bdellovibrionota</taxon>
        <taxon>Bacteriovoracia</taxon>
        <taxon>Bacteriovoracales</taxon>
        <taxon>Halobacteriovoraceae</taxon>
        <taxon>Halobacteriovorax</taxon>
    </lineage>
</organism>
<evidence type="ECO:0000313" key="3">
    <source>
        <dbReference type="Proteomes" id="UP000008963"/>
    </source>
</evidence>
<dbReference type="Proteomes" id="UP000008963">
    <property type="component" value="Chromosome"/>
</dbReference>
<gene>
    <name evidence="2" type="ordered locus">BMS_2972</name>
</gene>
<dbReference type="OrthoDB" id="5289038at2"/>
<reference evidence="3" key="1">
    <citation type="journal article" date="2013" name="ISME J.">
        <title>A small predatory core genome in the divergent marine Bacteriovorax marinus SJ and the terrestrial Bdellovibrio bacteriovorus.</title>
        <authorList>
            <person name="Crossman L.C."/>
            <person name="Chen H."/>
            <person name="Cerdeno-Tarraga A.M."/>
            <person name="Brooks K."/>
            <person name="Quail M.A."/>
            <person name="Pineiro S.A."/>
            <person name="Hobley L."/>
            <person name="Sockett R.E."/>
            <person name="Bentley S.D."/>
            <person name="Parkhill J."/>
            <person name="Williams H.N."/>
            <person name="Stine O.C."/>
        </authorList>
    </citation>
    <scope>NUCLEOTIDE SEQUENCE [LARGE SCALE GENOMIC DNA]</scope>
    <source>
        <strain evidence="3">ATCC BAA-682 / DSM 15412 / SJ</strain>
    </source>
</reference>
<feature type="signal peptide" evidence="1">
    <location>
        <begin position="1"/>
        <end position="20"/>
    </location>
</feature>
<keyword evidence="1" id="KW-0732">Signal</keyword>
<accession>E1WYU7</accession>
<sequence length="374" mass="39934">MKKQVLIATGLAVLSTSAFASKARLEALGQNDDRGSFYVEDSRNIFRNAAKVNTHKNYITTEWGTASNSTDDSAAAPHAEGGFFREMGSFNYGVYMGSQIDAQNSSRTNYQAHDNGLDLFFGGDMGVQWGARVHYASGNTENTGTFKKEHSNFGLGLGMMMGDIEGYANIILSDESKGGAAAADKFEANGLNLGASYNLNGTTIFADYDKDGFDNTVSGVKSEESFTAITVGVGRIHEVSSTARLNMDLKFVSTKEETKPATATESETTSTTLPLTLGFEADATSWLTLRGSVTQNVIINNEEKKGATTTTNNYKRTGANSTDVSAGATLNFGKLKVDGSIGTTSHARNAATQTENGTLALDNVLTRVGVTYWF</sequence>
<feature type="chain" id="PRO_5003154549" evidence="1">
    <location>
        <begin position="21"/>
        <end position="374"/>
    </location>
</feature>
<dbReference type="PATRIC" id="fig|862908.3.peg.2842"/>